<dbReference type="EMBL" id="GBRH01279201">
    <property type="protein sequence ID" value="JAD18694.1"/>
    <property type="molecule type" value="Transcribed_RNA"/>
</dbReference>
<dbReference type="AlphaFoldDB" id="A0A0A8XXJ0"/>
<sequence length="59" mass="6075">MAKDNKALVASSSTVSPSSASLDVVVTKKTLAGSVSFSSMALLKLQIKDLAHHADKCSV</sequence>
<name>A0A0A8XXJ0_ARUDO</name>
<organism evidence="1">
    <name type="scientific">Arundo donax</name>
    <name type="common">Giant reed</name>
    <name type="synonym">Donax arundinaceus</name>
    <dbReference type="NCBI Taxonomy" id="35708"/>
    <lineage>
        <taxon>Eukaryota</taxon>
        <taxon>Viridiplantae</taxon>
        <taxon>Streptophyta</taxon>
        <taxon>Embryophyta</taxon>
        <taxon>Tracheophyta</taxon>
        <taxon>Spermatophyta</taxon>
        <taxon>Magnoliopsida</taxon>
        <taxon>Liliopsida</taxon>
        <taxon>Poales</taxon>
        <taxon>Poaceae</taxon>
        <taxon>PACMAD clade</taxon>
        <taxon>Arundinoideae</taxon>
        <taxon>Arundineae</taxon>
        <taxon>Arundo</taxon>
    </lineage>
</organism>
<protein>
    <submittedName>
        <fullName evidence="1">Uncharacterized protein</fullName>
    </submittedName>
</protein>
<accession>A0A0A8XXJ0</accession>
<proteinExistence type="predicted"/>
<reference evidence="1" key="2">
    <citation type="journal article" date="2015" name="Data Brief">
        <title>Shoot transcriptome of the giant reed, Arundo donax.</title>
        <authorList>
            <person name="Barrero R.A."/>
            <person name="Guerrero F.D."/>
            <person name="Moolhuijzen P."/>
            <person name="Goolsby J.A."/>
            <person name="Tidwell J."/>
            <person name="Bellgard S.E."/>
            <person name="Bellgard M.I."/>
        </authorList>
    </citation>
    <scope>NUCLEOTIDE SEQUENCE</scope>
    <source>
        <tissue evidence="1">Shoot tissue taken approximately 20 cm above the soil surface</tissue>
    </source>
</reference>
<reference evidence="1" key="1">
    <citation type="submission" date="2014-09" db="EMBL/GenBank/DDBJ databases">
        <authorList>
            <person name="Magalhaes I.L.F."/>
            <person name="Oliveira U."/>
            <person name="Santos F.R."/>
            <person name="Vidigal T.H.D.A."/>
            <person name="Brescovit A.D."/>
            <person name="Santos A.J."/>
        </authorList>
    </citation>
    <scope>NUCLEOTIDE SEQUENCE</scope>
    <source>
        <tissue evidence="1">Shoot tissue taken approximately 20 cm above the soil surface</tissue>
    </source>
</reference>
<evidence type="ECO:0000313" key="1">
    <source>
        <dbReference type="EMBL" id="JAD18694.1"/>
    </source>
</evidence>